<dbReference type="AlphaFoldDB" id="A0AAN7WPF3"/>
<dbReference type="Gene3D" id="3.90.180.10">
    <property type="entry name" value="Medium-chain alcohol dehydrogenases, catalytic domain"/>
    <property type="match status" value="1"/>
</dbReference>
<comment type="similarity">
    <text evidence="5">Belongs to the YIM1 family.</text>
</comment>
<dbReference type="Proteomes" id="UP001306508">
    <property type="component" value="Unassembled WGS sequence"/>
</dbReference>
<name>A0AAN7WPF3_9SACH</name>
<dbReference type="Pfam" id="PF08240">
    <property type="entry name" value="ADH_N"/>
    <property type="match status" value="1"/>
</dbReference>
<dbReference type="Pfam" id="PF13602">
    <property type="entry name" value="ADH_zinc_N_2"/>
    <property type="match status" value="1"/>
</dbReference>
<feature type="domain" description="Enoyl reductase (ER)" evidence="6">
    <location>
        <begin position="16"/>
        <end position="366"/>
    </location>
</feature>
<dbReference type="SMART" id="SM00829">
    <property type="entry name" value="PKS_ER"/>
    <property type="match status" value="1"/>
</dbReference>
<evidence type="ECO:0000313" key="7">
    <source>
        <dbReference type="EMBL" id="KAK5782215.1"/>
    </source>
</evidence>
<dbReference type="GO" id="GO:0005739">
    <property type="term" value="C:mitochondrion"/>
    <property type="evidence" value="ECO:0007669"/>
    <property type="project" value="UniProtKB-SubCell"/>
</dbReference>
<dbReference type="InterPro" id="IPR020843">
    <property type="entry name" value="ER"/>
</dbReference>
<dbReference type="SUPFAM" id="SSF51735">
    <property type="entry name" value="NAD(P)-binding Rossmann-fold domains"/>
    <property type="match status" value="1"/>
</dbReference>
<organism evidence="7 8">
    <name type="scientific">Arxiozyma heterogenica</name>
    <dbReference type="NCBI Taxonomy" id="278026"/>
    <lineage>
        <taxon>Eukaryota</taxon>
        <taxon>Fungi</taxon>
        <taxon>Dikarya</taxon>
        <taxon>Ascomycota</taxon>
        <taxon>Saccharomycotina</taxon>
        <taxon>Saccharomycetes</taxon>
        <taxon>Saccharomycetales</taxon>
        <taxon>Saccharomycetaceae</taxon>
        <taxon>Arxiozyma</taxon>
    </lineage>
</organism>
<comment type="caution">
    <text evidence="7">The sequence shown here is derived from an EMBL/GenBank/DDBJ whole genome shotgun (WGS) entry which is preliminary data.</text>
</comment>
<dbReference type="InterPro" id="IPR036291">
    <property type="entry name" value="NAD(P)-bd_dom_sf"/>
</dbReference>
<keyword evidence="8" id="KW-1185">Reference proteome</keyword>
<dbReference type="Gene3D" id="3.40.50.720">
    <property type="entry name" value="NAD(P)-binding Rossmann-like Domain"/>
    <property type="match status" value="1"/>
</dbReference>
<protein>
    <recommendedName>
        <fullName evidence="6">Enoyl reductase (ER) domain-containing protein</fullName>
    </recommendedName>
</protein>
<dbReference type="InterPro" id="IPR011032">
    <property type="entry name" value="GroES-like_sf"/>
</dbReference>
<evidence type="ECO:0000256" key="2">
    <source>
        <dbReference type="ARBA" id="ARBA00004502"/>
    </source>
</evidence>
<gene>
    <name evidence="7" type="ORF">RI543_000145</name>
</gene>
<dbReference type="GO" id="GO:0005811">
    <property type="term" value="C:lipid droplet"/>
    <property type="evidence" value="ECO:0007669"/>
    <property type="project" value="UniProtKB-SubCell"/>
</dbReference>
<accession>A0AAN7WPF3</accession>
<dbReference type="PANTHER" id="PTHR11695">
    <property type="entry name" value="ALCOHOL DEHYDROGENASE RELATED"/>
    <property type="match status" value="1"/>
</dbReference>
<dbReference type="EMBL" id="JAWIZZ010000006">
    <property type="protein sequence ID" value="KAK5782215.1"/>
    <property type="molecule type" value="Genomic_DNA"/>
</dbReference>
<proteinExistence type="inferred from homology"/>
<evidence type="ECO:0000256" key="4">
    <source>
        <dbReference type="ARBA" id="ARBA00023128"/>
    </source>
</evidence>
<reference evidence="8" key="1">
    <citation type="submission" date="2023-07" db="EMBL/GenBank/DDBJ databases">
        <title>A draft genome of Kazachstania heterogenica Y-27499.</title>
        <authorList>
            <person name="Donic C."/>
            <person name="Kralova J.S."/>
            <person name="Fidel L."/>
            <person name="Ben-Dor S."/>
            <person name="Jung S."/>
        </authorList>
    </citation>
    <scope>NUCLEOTIDE SEQUENCE [LARGE SCALE GENOMIC DNA]</scope>
    <source>
        <strain evidence="8">Y27499</strain>
    </source>
</reference>
<keyword evidence="4" id="KW-0496">Mitochondrion</keyword>
<evidence type="ECO:0000256" key="1">
    <source>
        <dbReference type="ARBA" id="ARBA00004173"/>
    </source>
</evidence>
<evidence type="ECO:0000256" key="3">
    <source>
        <dbReference type="ARBA" id="ARBA00022677"/>
    </source>
</evidence>
<evidence type="ECO:0000259" key="6">
    <source>
        <dbReference type="SMART" id="SM00829"/>
    </source>
</evidence>
<evidence type="ECO:0000313" key="8">
    <source>
        <dbReference type="Proteomes" id="UP001306508"/>
    </source>
</evidence>
<comment type="subcellular location">
    <subcellularLocation>
        <location evidence="2">Lipid droplet</location>
    </subcellularLocation>
    <subcellularLocation>
        <location evidence="1">Mitochondrion</location>
    </subcellularLocation>
</comment>
<dbReference type="InterPro" id="IPR050700">
    <property type="entry name" value="YIM1/Zinc_Alcohol_DH_Fams"/>
</dbReference>
<dbReference type="GO" id="GO:0016491">
    <property type="term" value="F:oxidoreductase activity"/>
    <property type="evidence" value="ECO:0007669"/>
    <property type="project" value="InterPro"/>
</dbReference>
<dbReference type="InterPro" id="IPR013154">
    <property type="entry name" value="ADH-like_N"/>
</dbReference>
<dbReference type="SUPFAM" id="SSF50129">
    <property type="entry name" value="GroES-like"/>
    <property type="match status" value="1"/>
</dbReference>
<evidence type="ECO:0000256" key="5">
    <source>
        <dbReference type="ARBA" id="ARBA00038249"/>
    </source>
</evidence>
<dbReference type="PANTHER" id="PTHR11695:SF294">
    <property type="entry name" value="RETICULON-4-INTERACTING PROTEIN 1, MITOCHONDRIAL"/>
    <property type="match status" value="1"/>
</dbReference>
<keyword evidence="3" id="KW-0551">Lipid droplet</keyword>
<sequence length="371" mass="41881">MSSVVKQRSVTFINSGSLPKLTTKDLDLDSCYNENEIVIKVYSAALNPVDSIMHYSANKWITSSSLKTYGKDYAGVIVKRGDKVDPKFKVGDKVNGLIVSLFGTQGSFSDYLVLDPSKQASIGHMNNFDYLDNYINSKFNEFDINASYPLVFGTAYFVLFNKGQKWTSDSKILVNGASTAVSHCLIQIAKKYLNIGTVVGICNSKSFEYNKKAGFDHLIAYDEPNVLGKVQSLVNETFNGGKFDLIFDSVGTSQFFPIIETILKPKSENSYYLTIVGKEKLKYNSGLLDYMCKIPVFDYIKSFNPWRKFNYDVIMLEPKANYMELASKMISKKEFLPPLDSLYNFEDFQEALDKLNSNKARGKIILRINED</sequence>